<dbReference type="PANTHER" id="PTHR44216:SF3">
    <property type="entry name" value="PROTEIN O-MANNOSYL-TRANSFERASE TMTC2"/>
    <property type="match status" value="1"/>
</dbReference>
<organism evidence="3 4">
    <name type="scientific">Nocardia acididurans</name>
    <dbReference type="NCBI Taxonomy" id="2802282"/>
    <lineage>
        <taxon>Bacteria</taxon>
        <taxon>Bacillati</taxon>
        <taxon>Actinomycetota</taxon>
        <taxon>Actinomycetes</taxon>
        <taxon>Mycobacteriales</taxon>
        <taxon>Nocardiaceae</taxon>
        <taxon>Nocardia</taxon>
    </lineage>
</organism>
<dbReference type="InterPro" id="IPR052384">
    <property type="entry name" value="TMTC_O-mannosyltransferase"/>
</dbReference>
<dbReference type="InterPro" id="IPR011990">
    <property type="entry name" value="TPR-like_helical_dom_sf"/>
</dbReference>
<accession>A0ABS1MDR2</accession>
<protein>
    <recommendedName>
        <fullName evidence="5">Tetratricopeptide repeat protein</fullName>
    </recommendedName>
</protein>
<evidence type="ECO:0000313" key="3">
    <source>
        <dbReference type="EMBL" id="MBL1078768.1"/>
    </source>
</evidence>
<evidence type="ECO:0000256" key="1">
    <source>
        <dbReference type="SAM" id="MobiDB-lite"/>
    </source>
</evidence>
<reference evidence="3 4" key="1">
    <citation type="submission" date="2021-01" db="EMBL/GenBank/DDBJ databases">
        <title>WGS of actinomycetes isolated from Thailand.</title>
        <authorList>
            <person name="Thawai C."/>
        </authorList>
    </citation>
    <scope>NUCLEOTIDE SEQUENCE [LARGE SCALE GENOMIC DNA]</scope>
    <source>
        <strain evidence="3 4">LPG 2</strain>
    </source>
</reference>
<evidence type="ECO:0008006" key="5">
    <source>
        <dbReference type="Google" id="ProtNLM"/>
    </source>
</evidence>
<comment type="caution">
    <text evidence="3">The sequence shown here is derived from an EMBL/GenBank/DDBJ whole genome shotgun (WGS) entry which is preliminary data.</text>
</comment>
<dbReference type="Gene3D" id="1.25.40.10">
    <property type="entry name" value="Tetratricopeptide repeat domain"/>
    <property type="match status" value="1"/>
</dbReference>
<keyword evidence="2" id="KW-0472">Membrane</keyword>
<feature type="transmembrane region" description="Helical" evidence="2">
    <location>
        <begin position="323"/>
        <end position="346"/>
    </location>
</feature>
<feature type="transmembrane region" description="Helical" evidence="2">
    <location>
        <begin position="290"/>
        <end position="311"/>
    </location>
</feature>
<feature type="transmembrane region" description="Helical" evidence="2">
    <location>
        <begin position="250"/>
        <end position="269"/>
    </location>
</feature>
<keyword evidence="2" id="KW-0812">Transmembrane</keyword>
<feature type="compositionally biased region" description="Low complexity" evidence="1">
    <location>
        <begin position="464"/>
        <end position="489"/>
    </location>
</feature>
<sequence length="577" mass="60411">MFDTSQVLEKARVASDLGRLDEAREIVGKALADAPHDPGLLEEMADIAYRLDRVDEALRMAGLAIAADPDRVEAHLTAALAFEAAARDEEAVRHVRVAVSLEPENPAALLTLAGVLSRVRRTELAERAEARTAVVRAMQVAPTANTHAAAAALELEFGDRAAAEKHVAAGLELNSLHTDLLLLKARLEVWSGGPISVLRGLLASRPGHLPARQTFAATTWRSMLGAAGWVWAALAAIALAAVWIPAGGLTWAVSVVLAAVPVAWARIFQGLKEQLPEGYLLRRLRSRREALPALAILVVALLVGGVGALLVRTDGDGYAVRDGSVLLLAAAVAVGLTHGLLFCAWLRRNGGEEDSLGSFVFAAYRFLLTAAIAVAGAGLLAALADSAHQPDAAWTFTALLSIVAGVFAVEMLIAVLVQSRRRRRRRLAATLGGMLAPAILLAAGGFLWAAGHVASADFQGGASAPEAPVAPAPVTSTTVPPTTTTTTVTTPPPPPAETIAPPPEAPAPPPEGFIPPPPAPEVPVEPAPPPPPRPNPLPRWCRPRHRPVRPTVPARHGRAAQCGFGSQRRRTGADCLG</sequence>
<gene>
    <name evidence="3" type="ORF">JK358_30630</name>
</gene>
<feature type="transmembrane region" description="Helical" evidence="2">
    <location>
        <begin position="222"/>
        <end position="244"/>
    </location>
</feature>
<dbReference type="RefSeq" id="WP_201954565.1">
    <property type="nucleotide sequence ID" value="NZ_JAERRJ010000013.1"/>
</dbReference>
<feature type="transmembrane region" description="Helical" evidence="2">
    <location>
        <begin position="429"/>
        <end position="450"/>
    </location>
</feature>
<proteinExistence type="predicted"/>
<keyword evidence="4" id="KW-1185">Reference proteome</keyword>
<dbReference type="PANTHER" id="PTHR44216">
    <property type="entry name" value="PROTEIN O-MANNOSYL-TRANSFERASE TMTC2"/>
    <property type="match status" value="1"/>
</dbReference>
<dbReference type="SUPFAM" id="SSF48452">
    <property type="entry name" value="TPR-like"/>
    <property type="match status" value="1"/>
</dbReference>
<evidence type="ECO:0000256" key="2">
    <source>
        <dbReference type="SAM" id="Phobius"/>
    </source>
</evidence>
<feature type="transmembrane region" description="Helical" evidence="2">
    <location>
        <begin position="396"/>
        <end position="417"/>
    </location>
</feature>
<keyword evidence="2" id="KW-1133">Transmembrane helix</keyword>
<dbReference type="EMBL" id="JAERRJ010000013">
    <property type="protein sequence ID" value="MBL1078768.1"/>
    <property type="molecule type" value="Genomic_DNA"/>
</dbReference>
<feature type="region of interest" description="Disordered" evidence="1">
    <location>
        <begin position="459"/>
        <end position="577"/>
    </location>
</feature>
<feature type="compositionally biased region" description="Pro residues" evidence="1">
    <location>
        <begin position="490"/>
        <end position="537"/>
    </location>
</feature>
<name>A0ABS1MDR2_9NOCA</name>
<feature type="transmembrane region" description="Helical" evidence="2">
    <location>
        <begin position="358"/>
        <end position="384"/>
    </location>
</feature>
<dbReference type="Pfam" id="PF14559">
    <property type="entry name" value="TPR_19"/>
    <property type="match status" value="1"/>
</dbReference>
<evidence type="ECO:0000313" key="4">
    <source>
        <dbReference type="Proteomes" id="UP000602198"/>
    </source>
</evidence>
<dbReference type="Proteomes" id="UP000602198">
    <property type="component" value="Unassembled WGS sequence"/>
</dbReference>